<evidence type="ECO:0000313" key="3">
    <source>
        <dbReference type="Proteomes" id="UP000233551"/>
    </source>
</evidence>
<reference evidence="2 3" key="1">
    <citation type="submission" date="2017-11" db="EMBL/GenBank/DDBJ databases">
        <title>De-novo sequencing of pomegranate (Punica granatum L.) genome.</title>
        <authorList>
            <person name="Akparov Z."/>
            <person name="Amiraslanov A."/>
            <person name="Hajiyeva S."/>
            <person name="Abbasov M."/>
            <person name="Kaur K."/>
            <person name="Hamwieh A."/>
            <person name="Solovyev V."/>
            <person name="Salamov A."/>
            <person name="Braich B."/>
            <person name="Kosarev P."/>
            <person name="Mahmoud A."/>
            <person name="Hajiyev E."/>
            <person name="Babayeva S."/>
            <person name="Izzatullayeva V."/>
            <person name="Mammadov A."/>
            <person name="Mammadov A."/>
            <person name="Sharifova S."/>
            <person name="Ojaghi J."/>
            <person name="Eynullazada K."/>
            <person name="Bayramov B."/>
            <person name="Abdulazimova A."/>
            <person name="Shahmuradov I."/>
        </authorList>
    </citation>
    <scope>NUCLEOTIDE SEQUENCE [LARGE SCALE GENOMIC DNA]</scope>
    <source>
        <strain evidence="3">cv. AG2017</strain>
        <tissue evidence="2">Leaf</tissue>
    </source>
</reference>
<gene>
    <name evidence="2" type="ORF">CRG98_005589</name>
</gene>
<dbReference type="Proteomes" id="UP000233551">
    <property type="component" value="Unassembled WGS sequence"/>
</dbReference>
<evidence type="ECO:0000313" key="2">
    <source>
        <dbReference type="EMBL" id="PKI73972.1"/>
    </source>
</evidence>
<name>A0A2I0KZV8_PUNGR</name>
<evidence type="ECO:0000259" key="1">
    <source>
        <dbReference type="Pfam" id="PF03732"/>
    </source>
</evidence>
<feature type="domain" description="Retrotransposon gag" evidence="1">
    <location>
        <begin position="1"/>
        <end position="59"/>
    </location>
</feature>
<dbReference type="PANTHER" id="PTHR35046:SF26">
    <property type="entry name" value="RNA-DIRECTED DNA POLYMERASE"/>
    <property type="match status" value="1"/>
</dbReference>
<dbReference type="EMBL" id="PGOL01000243">
    <property type="protein sequence ID" value="PKI73972.1"/>
    <property type="molecule type" value="Genomic_DNA"/>
</dbReference>
<proteinExistence type="predicted"/>
<organism evidence="2 3">
    <name type="scientific">Punica granatum</name>
    <name type="common">Pomegranate</name>
    <dbReference type="NCBI Taxonomy" id="22663"/>
    <lineage>
        <taxon>Eukaryota</taxon>
        <taxon>Viridiplantae</taxon>
        <taxon>Streptophyta</taxon>
        <taxon>Embryophyta</taxon>
        <taxon>Tracheophyta</taxon>
        <taxon>Spermatophyta</taxon>
        <taxon>Magnoliopsida</taxon>
        <taxon>eudicotyledons</taxon>
        <taxon>Gunneridae</taxon>
        <taxon>Pentapetalae</taxon>
        <taxon>rosids</taxon>
        <taxon>malvids</taxon>
        <taxon>Myrtales</taxon>
        <taxon>Lythraceae</taxon>
        <taxon>Punica</taxon>
    </lineage>
</organism>
<comment type="caution">
    <text evidence="2">The sequence shown here is derived from an EMBL/GenBank/DDBJ whole genome shotgun (WGS) entry which is preliminary data.</text>
</comment>
<accession>A0A2I0KZV8</accession>
<dbReference type="InterPro" id="IPR005162">
    <property type="entry name" value="Retrotrans_gag_dom"/>
</dbReference>
<dbReference type="PANTHER" id="PTHR35046">
    <property type="entry name" value="ZINC KNUCKLE (CCHC-TYPE) FAMILY PROTEIN"/>
    <property type="match status" value="1"/>
</dbReference>
<dbReference type="AlphaFoldDB" id="A0A2I0KZV8"/>
<keyword evidence="3" id="KW-1185">Reference proteome</keyword>
<dbReference type="Pfam" id="PF03732">
    <property type="entry name" value="Retrotrans_gag"/>
    <property type="match status" value="1"/>
</dbReference>
<protein>
    <recommendedName>
        <fullName evidence="1">Retrotransposon gag domain-containing protein</fullName>
    </recommendedName>
</protein>
<sequence length="163" mass="19278">MKRELKKKFLPASYKQDIFSRLYNFKQEELTIKEYTAEFEHLMMKCDIVEPEEQTIARMFASWPFVWRSNLRRRVLIRPWEETGSLIGGVLRLRSHHRLCRGFGHIASECPNQKIISLVEEANDEPVYDTYDNEENEVEQEEVTYGDQGEALVVQRILKSAHV</sequence>
<dbReference type="STRING" id="22663.A0A2I0KZV8"/>